<dbReference type="PANTHER" id="PTHR32444:SF66">
    <property type="entry name" value="NON-SPECIFIC SERINE_THREONINE PROTEIN KINASE"/>
    <property type="match status" value="1"/>
</dbReference>
<dbReference type="EMBL" id="CP133620">
    <property type="protein sequence ID" value="WMV46290.1"/>
    <property type="molecule type" value="Genomic_DNA"/>
</dbReference>
<keyword evidence="5" id="KW-1185">Reference proteome</keyword>
<keyword evidence="1" id="KW-0732">Signal</keyword>
<dbReference type="Pfam" id="PF01453">
    <property type="entry name" value="B_lectin"/>
    <property type="match status" value="1"/>
</dbReference>
<keyword evidence="2" id="KW-0325">Glycoprotein</keyword>
<gene>
    <name evidence="4" type="ORF">MTR67_039675</name>
</gene>
<evidence type="ECO:0000259" key="3">
    <source>
        <dbReference type="Pfam" id="PF01453"/>
    </source>
</evidence>
<dbReference type="PANTHER" id="PTHR32444">
    <property type="entry name" value="BULB-TYPE LECTIN DOMAIN-CONTAINING PROTEIN"/>
    <property type="match status" value="1"/>
</dbReference>
<protein>
    <recommendedName>
        <fullName evidence="3">Bulb-type lectin domain-containing protein</fullName>
    </recommendedName>
</protein>
<evidence type="ECO:0000256" key="2">
    <source>
        <dbReference type="ARBA" id="ARBA00023180"/>
    </source>
</evidence>
<feature type="domain" description="Bulb-type lectin" evidence="3">
    <location>
        <begin position="3"/>
        <end position="65"/>
    </location>
</feature>
<organism evidence="4 5">
    <name type="scientific">Solanum verrucosum</name>
    <dbReference type="NCBI Taxonomy" id="315347"/>
    <lineage>
        <taxon>Eukaryota</taxon>
        <taxon>Viridiplantae</taxon>
        <taxon>Streptophyta</taxon>
        <taxon>Embryophyta</taxon>
        <taxon>Tracheophyta</taxon>
        <taxon>Spermatophyta</taxon>
        <taxon>Magnoliopsida</taxon>
        <taxon>eudicotyledons</taxon>
        <taxon>Gunneridae</taxon>
        <taxon>Pentapetalae</taxon>
        <taxon>asterids</taxon>
        <taxon>lamiids</taxon>
        <taxon>Solanales</taxon>
        <taxon>Solanaceae</taxon>
        <taxon>Solanoideae</taxon>
        <taxon>Solaneae</taxon>
        <taxon>Solanum</taxon>
    </lineage>
</organism>
<dbReference type="InterPro" id="IPR036426">
    <property type="entry name" value="Bulb-type_lectin_dom_sf"/>
</dbReference>
<dbReference type="InterPro" id="IPR001480">
    <property type="entry name" value="Bulb-type_lectin_dom"/>
</dbReference>
<name>A0AAF0UID3_SOLVR</name>
<accession>A0AAF0UID3</accession>
<dbReference type="AlphaFoldDB" id="A0AAF0UID3"/>
<dbReference type="Proteomes" id="UP001234989">
    <property type="component" value="Chromosome 9"/>
</dbReference>
<reference evidence="4" key="1">
    <citation type="submission" date="2023-08" db="EMBL/GenBank/DDBJ databases">
        <title>A de novo genome assembly of Solanum verrucosum Schlechtendal, a Mexican diploid species geographically isolated from the other diploid A-genome species in potato relatives.</title>
        <authorList>
            <person name="Hosaka K."/>
        </authorList>
    </citation>
    <scope>NUCLEOTIDE SEQUENCE</scope>
    <source>
        <tissue evidence="4">Young leaves</tissue>
    </source>
</reference>
<evidence type="ECO:0000313" key="5">
    <source>
        <dbReference type="Proteomes" id="UP001234989"/>
    </source>
</evidence>
<proteinExistence type="predicted"/>
<evidence type="ECO:0000256" key="1">
    <source>
        <dbReference type="ARBA" id="ARBA00022729"/>
    </source>
</evidence>
<dbReference type="SUPFAM" id="SSF51110">
    <property type="entry name" value="alpha-D-mannose-specific plant lectins"/>
    <property type="match status" value="1"/>
</dbReference>
<evidence type="ECO:0000313" key="4">
    <source>
        <dbReference type="EMBL" id="WMV46290.1"/>
    </source>
</evidence>
<sequence>MVSNNNTIVVLTNKGNLLLRDQSELNKSLLLWESFNHPSDALFPRMMKIGLNTRTAEQIVITSWKDEKNPSLGSFSTVVVDSDELLQVLILNGSSKHFRSGQWNRRSFMGVPSMTKDFHNGFQLFMDNNGEELYFSYAILNLCSNIYIL</sequence>